<dbReference type="InterPro" id="IPR036249">
    <property type="entry name" value="Thioredoxin-like_sf"/>
</dbReference>
<reference evidence="8 10" key="2">
    <citation type="submission" date="2018-10" db="EMBL/GenBank/DDBJ databases">
        <title>Genomic Encyclopedia of Archaeal and Bacterial Type Strains, Phase II (KMG-II): from individual species to whole genera.</title>
        <authorList>
            <person name="Goeker M."/>
        </authorList>
    </citation>
    <scope>NUCLEOTIDE SEQUENCE [LARGE SCALE GENOMIC DNA]</scope>
    <source>
        <strain evidence="8 10">DSM 21886</strain>
    </source>
</reference>
<evidence type="ECO:0000256" key="1">
    <source>
        <dbReference type="ARBA" id="ARBA00010996"/>
    </source>
</evidence>
<dbReference type="RefSeq" id="WP_101471272.1">
    <property type="nucleotide sequence ID" value="NZ_CALHAS010000009.1"/>
</dbReference>
<dbReference type="Gene3D" id="3.40.30.10">
    <property type="entry name" value="Glutaredoxin"/>
    <property type="match status" value="1"/>
</dbReference>
<comment type="caution">
    <text evidence="8">The sequence shown here is derived from an EMBL/GenBank/DDBJ whole genome shotgun (WGS) entry which is preliminary data.</text>
</comment>
<dbReference type="PANTHER" id="PTHR12151:SF25">
    <property type="entry name" value="LINALOOL DEHYDRATASE_ISOMERASE DOMAIN-CONTAINING PROTEIN"/>
    <property type="match status" value="1"/>
</dbReference>
<feature type="disulfide bond" description="Redox-active" evidence="4">
    <location>
        <begin position="92"/>
        <end position="96"/>
    </location>
</feature>
<dbReference type="PROSITE" id="PS51352">
    <property type="entry name" value="THIOREDOXIN_2"/>
    <property type="match status" value="1"/>
</dbReference>
<feature type="domain" description="Thioredoxin" evidence="6">
    <location>
        <begin position="54"/>
        <end position="226"/>
    </location>
</feature>
<evidence type="ECO:0000256" key="4">
    <source>
        <dbReference type="PIRSR" id="PIRSR603782-2"/>
    </source>
</evidence>
<keyword evidence="9" id="KW-1185">Reference proteome</keyword>
<evidence type="ECO:0000313" key="9">
    <source>
        <dbReference type="Proteomes" id="UP000233767"/>
    </source>
</evidence>
<feature type="binding site" evidence="3">
    <location>
        <position position="92"/>
    </location>
    <ligand>
        <name>Cu cation</name>
        <dbReference type="ChEBI" id="CHEBI:23378"/>
    </ligand>
</feature>
<protein>
    <submittedName>
        <fullName evidence="8">Protein SCO1/2</fullName>
    </submittedName>
</protein>
<organism evidence="8 10">
    <name type="scientific">Flavobacterium lindanitolerans</name>
    <dbReference type="NCBI Taxonomy" id="428988"/>
    <lineage>
        <taxon>Bacteria</taxon>
        <taxon>Pseudomonadati</taxon>
        <taxon>Bacteroidota</taxon>
        <taxon>Flavobacteriia</taxon>
        <taxon>Flavobacteriales</taxon>
        <taxon>Flavobacteriaceae</taxon>
        <taxon>Flavobacterium</taxon>
    </lineage>
</organism>
<keyword evidence="4" id="KW-1015">Disulfide bond</keyword>
<evidence type="ECO:0000313" key="8">
    <source>
        <dbReference type="EMBL" id="RLJ35151.1"/>
    </source>
</evidence>
<keyword evidence="3" id="KW-0479">Metal-binding</keyword>
<reference evidence="7 9" key="1">
    <citation type="submission" date="2017-12" db="EMBL/GenBank/DDBJ databases">
        <title>Genomic Encyclopedia of Type Strains, Phase III (KMG-III): the genomes of soil and plant-associated and newly described type strains.</title>
        <authorList>
            <person name="Whitman W."/>
        </authorList>
    </citation>
    <scope>NUCLEOTIDE SEQUENCE [LARGE SCALE GENOMIC DNA]</scope>
    <source>
        <strain evidence="7 9">IP-10</strain>
    </source>
</reference>
<dbReference type="Proteomes" id="UP000275027">
    <property type="component" value="Unassembled WGS sequence"/>
</dbReference>
<keyword evidence="5" id="KW-1133">Transmembrane helix</keyword>
<evidence type="ECO:0000256" key="5">
    <source>
        <dbReference type="SAM" id="Phobius"/>
    </source>
</evidence>
<comment type="similarity">
    <text evidence="1">Belongs to the SCO1/2 family.</text>
</comment>
<dbReference type="SUPFAM" id="SSF52833">
    <property type="entry name" value="Thioredoxin-like"/>
    <property type="match status" value="1"/>
</dbReference>
<evidence type="ECO:0000256" key="2">
    <source>
        <dbReference type="ARBA" id="ARBA00023008"/>
    </source>
</evidence>
<accession>A0A497UVN1</accession>
<dbReference type="CDD" id="cd02968">
    <property type="entry name" value="SCO"/>
    <property type="match status" value="1"/>
</dbReference>
<evidence type="ECO:0000313" key="7">
    <source>
        <dbReference type="EMBL" id="PKW29349.1"/>
    </source>
</evidence>
<feature type="binding site" evidence="3">
    <location>
        <position position="182"/>
    </location>
    <ligand>
        <name>Cu cation</name>
        <dbReference type="ChEBI" id="CHEBI:23378"/>
    </ligand>
</feature>
<dbReference type="EMBL" id="PJND01000007">
    <property type="protein sequence ID" value="PKW29349.1"/>
    <property type="molecule type" value="Genomic_DNA"/>
</dbReference>
<keyword evidence="5" id="KW-0472">Membrane</keyword>
<feature type="binding site" evidence="3">
    <location>
        <position position="96"/>
    </location>
    <ligand>
        <name>Cu cation</name>
        <dbReference type="ChEBI" id="CHEBI:23378"/>
    </ligand>
</feature>
<dbReference type="Proteomes" id="UP000233767">
    <property type="component" value="Unassembled WGS sequence"/>
</dbReference>
<evidence type="ECO:0000256" key="3">
    <source>
        <dbReference type="PIRSR" id="PIRSR603782-1"/>
    </source>
</evidence>
<dbReference type="EMBL" id="RCCB01000010">
    <property type="protein sequence ID" value="RLJ35151.1"/>
    <property type="molecule type" value="Genomic_DNA"/>
</dbReference>
<evidence type="ECO:0000259" key="6">
    <source>
        <dbReference type="PROSITE" id="PS51352"/>
    </source>
</evidence>
<evidence type="ECO:0000313" key="10">
    <source>
        <dbReference type="Proteomes" id="UP000275027"/>
    </source>
</evidence>
<dbReference type="Pfam" id="PF02630">
    <property type="entry name" value="SCO1-SenC"/>
    <property type="match status" value="1"/>
</dbReference>
<sequence>MKNKSYIGISFIILVFGIYAIPKIIDRVKNNDVSVQDRLNVPAKEKKSEEAKNLVKIGNAPQFSLTDQNGKTISNKDYEGKVYVVEFFFSTCPTICPVMNQNMRMIEDEFGKNENFGIASFTINPVNDTPEVLKEHAKQLGVTSPNWHFLTGDQEYIYKIANKGFNIYAGESKKEGDAGFEHSGYFALVDKKGNIRSRKDKSGNPIIFYTGLNYKDKEGFQDDLQGKYKPGIHAIKEDIAILLEE</sequence>
<feature type="transmembrane region" description="Helical" evidence="5">
    <location>
        <begin position="6"/>
        <end position="25"/>
    </location>
</feature>
<proteinExistence type="inferred from homology"/>
<keyword evidence="5" id="KW-0812">Transmembrane</keyword>
<keyword evidence="2 3" id="KW-0186">Copper</keyword>
<dbReference type="InterPro" id="IPR013766">
    <property type="entry name" value="Thioredoxin_domain"/>
</dbReference>
<dbReference type="PANTHER" id="PTHR12151">
    <property type="entry name" value="ELECTRON TRANSPORT PROTIN SCO1/SENC FAMILY MEMBER"/>
    <property type="match status" value="1"/>
</dbReference>
<gene>
    <name evidence="7" type="ORF">B0G92_0982</name>
    <name evidence="8" type="ORF">CLV50_0523</name>
</gene>
<dbReference type="AlphaFoldDB" id="A0A497UVN1"/>
<dbReference type="InterPro" id="IPR003782">
    <property type="entry name" value="SCO1/SenC"/>
</dbReference>
<name>A0A497UVN1_9FLAO</name>
<dbReference type="GO" id="GO:0046872">
    <property type="term" value="F:metal ion binding"/>
    <property type="evidence" value="ECO:0007669"/>
    <property type="project" value="UniProtKB-KW"/>
</dbReference>